<dbReference type="InterPro" id="IPR038765">
    <property type="entry name" value="Papain-like_cys_pep_sf"/>
</dbReference>
<evidence type="ECO:0000256" key="1">
    <source>
        <dbReference type="ARBA" id="ARBA00000707"/>
    </source>
</evidence>
<dbReference type="PANTHER" id="PTHR24006:SF687">
    <property type="entry name" value="UBIQUITIN CARBOXYL-TERMINAL HYDROLASE 10"/>
    <property type="match status" value="1"/>
</dbReference>
<feature type="region of interest" description="Disordered" evidence="7">
    <location>
        <begin position="431"/>
        <end position="452"/>
    </location>
</feature>
<dbReference type="STRING" id="109895.A0A507E3I7"/>
<protein>
    <recommendedName>
        <fullName evidence="6">Ubiquitin carboxyl-terminal hydrolase</fullName>
        <ecNumber evidence="6">3.4.19.12</ecNumber>
    </recommendedName>
</protein>
<evidence type="ECO:0000256" key="6">
    <source>
        <dbReference type="RuleBase" id="RU366025"/>
    </source>
</evidence>
<feature type="compositionally biased region" description="Polar residues" evidence="7">
    <location>
        <begin position="139"/>
        <end position="180"/>
    </location>
</feature>
<dbReference type="EC" id="3.4.19.12" evidence="6"/>
<dbReference type="InterPro" id="IPR018200">
    <property type="entry name" value="USP_CS"/>
</dbReference>
<sequence>MGVQLPQQQFASDHRYPKQIPQSLMVTRMAGGSLCEKFSFGGLSPTEIRKVVDFTSLTTYAPQWSPRPRPKRPSIVFGTIVIEVYDKTSPTPGPDSPVLICPDGHSYVPRRDSGRKRRPKSAPTPSTPFKAEPIKRSAVTPTATKHQAPTTPSPQRNMAPFSSLQTSPAQGLNDQRTAPDTGSKIAIPAPKIMPVTYAERAKSPSKAPTQTPVTSPVKSPVKSLAKLVTSPPTSGQGKVNGRAPSISPTSPTSAGPGPKRWADLIKAGPVPTPNGVSHKPVVPKPSTGNKKTIGEVLGGLTVSYHGNLVHPRGLINSGNMCFLNAILQPLLHCAPFYNAFKELSRQMIHNFKAKQSILASMIMFLDEFREDEPGKKLILPEGDDPDAFAPEYVYTAIRALMHLDSAKGRQEDAQEFLGFILDGLHEEMLQLQRKSQSPQPNGTASDSDSWVEVGRNNKTLETRSTDMPSSPISSIFGGRMRSVVRCSGRKDSITLEPYDTLQLDLAPDSVHTIEDALANLTASEILEGFTTPSKGNKGNATKQTFVESLPPILILHLKRFVYDNAKGAQKLHKHVDYGMELKINSEIMSPSVRQKAQQQYRLFAVVYHHGRLAAGGHYTCDVQRQTGEWIRMDDAAMAVVSPQDVLQEKKDRAAYMLFYCRA</sequence>
<keyword evidence="3 6" id="KW-0833">Ubl conjugation pathway</keyword>
<dbReference type="InterPro" id="IPR050164">
    <property type="entry name" value="Peptidase_C19"/>
</dbReference>
<feature type="region of interest" description="Disordered" evidence="7">
    <location>
        <begin position="199"/>
        <end position="290"/>
    </location>
</feature>
<name>A0A507E3I7_9FUNG</name>
<gene>
    <name evidence="9" type="ORF">PhCBS80983_g03456</name>
</gene>
<evidence type="ECO:0000256" key="7">
    <source>
        <dbReference type="SAM" id="MobiDB-lite"/>
    </source>
</evidence>
<evidence type="ECO:0000256" key="2">
    <source>
        <dbReference type="ARBA" id="ARBA00022670"/>
    </source>
</evidence>
<evidence type="ECO:0000313" key="9">
    <source>
        <dbReference type="EMBL" id="TPX57957.1"/>
    </source>
</evidence>
<dbReference type="PROSITE" id="PS00972">
    <property type="entry name" value="USP_1"/>
    <property type="match status" value="1"/>
</dbReference>
<comment type="caution">
    <text evidence="9">The sequence shown here is derived from an EMBL/GenBank/DDBJ whole genome shotgun (WGS) entry which is preliminary data.</text>
</comment>
<feature type="domain" description="USP" evidence="8">
    <location>
        <begin position="312"/>
        <end position="662"/>
    </location>
</feature>
<dbReference type="Proteomes" id="UP000318582">
    <property type="component" value="Unassembled WGS sequence"/>
</dbReference>
<dbReference type="Pfam" id="PF00443">
    <property type="entry name" value="UCH"/>
    <property type="match status" value="1"/>
</dbReference>
<dbReference type="Gene3D" id="3.90.70.10">
    <property type="entry name" value="Cysteine proteinases"/>
    <property type="match status" value="1"/>
</dbReference>
<keyword evidence="10" id="KW-1185">Reference proteome</keyword>
<dbReference type="AlphaFoldDB" id="A0A507E3I7"/>
<feature type="compositionally biased region" description="Polar residues" evidence="7">
    <location>
        <begin position="206"/>
        <end position="217"/>
    </location>
</feature>
<organism evidence="9 10">
    <name type="scientific">Powellomyces hirtus</name>
    <dbReference type="NCBI Taxonomy" id="109895"/>
    <lineage>
        <taxon>Eukaryota</taxon>
        <taxon>Fungi</taxon>
        <taxon>Fungi incertae sedis</taxon>
        <taxon>Chytridiomycota</taxon>
        <taxon>Chytridiomycota incertae sedis</taxon>
        <taxon>Chytridiomycetes</taxon>
        <taxon>Spizellomycetales</taxon>
        <taxon>Powellomycetaceae</taxon>
        <taxon>Powellomyces</taxon>
    </lineage>
</organism>
<dbReference type="GO" id="GO:0005634">
    <property type="term" value="C:nucleus"/>
    <property type="evidence" value="ECO:0007669"/>
    <property type="project" value="TreeGrafter"/>
</dbReference>
<evidence type="ECO:0000256" key="5">
    <source>
        <dbReference type="ARBA" id="ARBA00022807"/>
    </source>
</evidence>
<proteinExistence type="inferred from homology"/>
<keyword evidence="2 6" id="KW-0645">Protease</keyword>
<dbReference type="GO" id="GO:0016579">
    <property type="term" value="P:protein deubiquitination"/>
    <property type="evidence" value="ECO:0007669"/>
    <property type="project" value="InterPro"/>
</dbReference>
<comment type="catalytic activity">
    <reaction evidence="1 6">
        <text>Thiol-dependent hydrolysis of ester, thioester, amide, peptide and isopeptide bonds formed by the C-terminal Gly of ubiquitin (a 76-residue protein attached to proteins as an intracellular targeting signal).</text>
        <dbReference type="EC" id="3.4.19.12"/>
    </reaction>
</comment>
<evidence type="ECO:0000259" key="8">
    <source>
        <dbReference type="PROSITE" id="PS50235"/>
    </source>
</evidence>
<feature type="region of interest" description="Disordered" evidence="7">
    <location>
        <begin position="88"/>
        <end position="186"/>
    </location>
</feature>
<dbReference type="GO" id="GO:0004843">
    <property type="term" value="F:cysteine-type deubiquitinase activity"/>
    <property type="evidence" value="ECO:0007669"/>
    <property type="project" value="UniProtKB-UniRule"/>
</dbReference>
<dbReference type="GO" id="GO:0006508">
    <property type="term" value="P:proteolysis"/>
    <property type="evidence" value="ECO:0007669"/>
    <property type="project" value="UniProtKB-KW"/>
</dbReference>
<evidence type="ECO:0000256" key="3">
    <source>
        <dbReference type="ARBA" id="ARBA00022786"/>
    </source>
</evidence>
<accession>A0A507E3I7</accession>
<reference evidence="9 10" key="1">
    <citation type="journal article" date="2019" name="Sci. Rep.">
        <title>Comparative genomics of chytrid fungi reveal insights into the obligate biotrophic and pathogenic lifestyle of Synchytrium endobioticum.</title>
        <authorList>
            <person name="van de Vossenberg B.T.L.H."/>
            <person name="Warris S."/>
            <person name="Nguyen H.D.T."/>
            <person name="van Gent-Pelzer M.P.E."/>
            <person name="Joly D.L."/>
            <person name="van de Geest H.C."/>
            <person name="Bonants P.J.M."/>
            <person name="Smith D.S."/>
            <person name="Levesque C.A."/>
            <person name="van der Lee T.A.J."/>
        </authorList>
    </citation>
    <scope>NUCLEOTIDE SEQUENCE [LARGE SCALE GENOMIC DNA]</scope>
    <source>
        <strain evidence="9 10">CBS 809.83</strain>
    </source>
</reference>
<feature type="compositionally biased region" description="Polar residues" evidence="7">
    <location>
        <begin position="432"/>
        <end position="448"/>
    </location>
</feature>
<keyword evidence="5 6" id="KW-0788">Thiol protease</keyword>
<feature type="compositionally biased region" description="Low complexity" evidence="7">
    <location>
        <begin position="243"/>
        <end position="258"/>
    </location>
</feature>
<dbReference type="SUPFAM" id="SSF54001">
    <property type="entry name" value="Cysteine proteinases"/>
    <property type="match status" value="1"/>
</dbReference>
<dbReference type="PROSITE" id="PS00973">
    <property type="entry name" value="USP_2"/>
    <property type="match status" value="1"/>
</dbReference>
<dbReference type="EMBL" id="QEAQ01000044">
    <property type="protein sequence ID" value="TPX57957.1"/>
    <property type="molecule type" value="Genomic_DNA"/>
</dbReference>
<evidence type="ECO:0000256" key="4">
    <source>
        <dbReference type="ARBA" id="ARBA00022801"/>
    </source>
</evidence>
<keyword evidence="4 6" id="KW-0378">Hydrolase</keyword>
<evidence type="ECO:0000313" key="10">
    <source>
        <dbReference type="Proteomes" id="UP000318582"/>
    </source>
</evidence>
<dbReference type="CDD" id="cd02257">
    <property type="entry name" value="Peptidase_C19"/>
    <property type="match status" value="1"/>
</dbReference>
<dbReference type="InterPro" id="IPR001394">
    <property type="entry name" value="Peptidase_C19_UCH"/>
</dbReference>
<dbReference type="PROSITE" id="PS50235">
    <property type="entry name" value="USP_3"/>
    <property type="match status" value="1"/>
</dbReference>
<dbReference type="GO" id="GO:0005829">
    <property type="term" value="C:cytosol"/>
    <property type="evidence" value="ECO:0007669"/>
    <property type="project" value="TreeGrafter"/>
</dbReference>
<dbReference type="InterPro" id="IPR028889">
    <property type="entry name" value="USP"/>
</dbReference>
<dbReference type="PANTHER" id="PTHR24006">
    <property type="entry name" value="UBIQUITIN CARBOXYL-TERMINAL HYDROLASE"/>
    <property type="match status" value="1"/>
</dbReference>
<comment type="similarity">
    <text evidence="6">Belongs to the peptidase C19 family.</text>
</comment>